<dbReference type="GO" id="GO:0043546">
    <property type="term" value="F:molybdopterin cofactor binding"/>
    <property type="evidence" value="ECO:0007669"/>
    <property type="project" value="InterPro"/>
</dbReference>
<gene>
    <name evidence="13" type="ORF">FB382_003389</name>
</gene>
<evidence type="ECO:0000256" key="10">
    <source>
        <dbReference type="SAM" id="MobiDB-lite"/>
    </source>
</evidence>
<evidence type="ECO:0000256" key="1">
    <source>
        <dbReference type="ARBA" id="ARBA00001942"/>
    </source>
</evidence>
<dbReference type="PANTHER" id="PTHR43105">
    <property type="entry name" value="RESPIRATORY NITRATE REDUCTASE"/>
    <property type="match status" value="1"/>
</dbReference>
<evidence type="ECO:0000256" key="4">
    <source>
        <dbReference type="ARBA" id="ARBA00022485"/>
    </source>
</evidence>
<proteinExistence type="inferred from homology"/>
<dbReference type="GO" id="GO:0016020">
    <property type="term" value="C:membrane"/>
    <property type="evidence" value="ECO:0007669"/>
    <property type="project" value="TreeGrafter"/>
</dbReference>
<dbReference type="AlphaFoldDB" id="A0A7W3J2H2"/>
<accession>A0A7W3J2H2</accession>
<dbReference type="SUPFAM" id="SSF53706">
    <property type="entry name" value="Formate dehydrogenase/DMSO reductase, domains 1-3"/>
    <property type="match status" value="1"/>
</dbReference>
<dbReference type="InterPro" id="IPR050123">
    <property type="entry name" value="Prok_molybdopt-oxidoreductase"/>
</dbReference>
<dbReference type="RefSeq" id="WP_182540902.1">
    <property type="nucleotide sequence ID" value="NZ_JACGXA010000001.1"/>
</dbReference>
<evidence type="ECO:0000313" key="14">
    <source>
        <dbReference type="Proteomes" id="UP000580910"/>
    </source>
</evidence>
<keyword evidence="5" id="KW-0500">Molybdenum</keyword>
<evidence type="ECO:0000313" key="13">
    <source>
        <dbReference type="EMBL" id="MBA8805098.1"/>
    </source>
</evidence>
<dbReference type="Proteomes" id="UP000580910">
    <property type="component" value="Unassembled WGS sequence"/>
</dbReference>
<dbReference type="CDD" id="cd02787">
    <property type="entry name" value="MopB_CT_ydeP"/>
    <property type="match status" value="1"/>
</dbReference>
<dbReference type="PIRSF" id="PIRSF000144">
    <property type="entry name" value="CbbBc"/>
    <property type="match status" value="1"/>
</dbReference>
<evidence type="ECO:0000256" key="5">
    <source>
        <dbReference type="ARBA" id="ARBA00022505"/>
    </source>
</evidence>
<dbReference type="Gene3D" id="2.40.40.20">
    <property type="match status" value="1"/>
</dbReference>
<dbReference type="EC" id="1.17.1.9" evidence="13"/>
<evidence type="ECO:0000256" key="9">
    <source>
        <dbReference type="ARBA" id="ARBA00023014"/>
    </source>
</evidence>
<dbReference type="GO" id="GO:0030151">
    <property type="term" value="F:molybdenum ion binding"/>
    <property type="evidence" value="ECO:0007669"/>
    <property type="project" value="InterPro"/>
</dbReference>
<evidence type="ECO:0000256" key="7">
    <source>
        <dbReference type="ARBA" id="ARBA00023002"/>
    </source>
</evidence>
<sequence length="794" mass="86992">MSRKPPSQDIDESELEVEGSAHAAAGVTAVAVSMKRALEQMGPVRTAQTLLKLNQVDGFDCQGCAWPDPDPEHRHTAEFCENGAKAVTEEATLRRVDADFFREHSLEELAGKTDYWLGQQGRITEPMVKRVNATHYEPITWDGAFELIGRHLNGLTSPDEAVFYTSGKTSNEAAFAYQLFARAFGTNNLPDCSNMCHESTSVGLAEVIGIGKASVTLEDVHNAELIIIAGQNPGTNHPRMLTALEIAKKNGAKIIAVNPLKEAGLVRFKNPQKAKGVVGHGTEMADLHLPVRINGDLALFQALSALLLEGGHLDRDFIDQHTYGFEAWADHLRALDWDLVLRSTGLTRAVIEEAARMLAASSKTVICWAMGITQHRNGVATVKEISNLAFLQGNIGKPGAGLFPVRGHSNVQGDRTMGIWERPPGHFLDSLRDEFGFEPPREHGFDAVAAVKAFRDGRAKVFFGMGGNFVSAMSDTAVTEDALRQADLTVHVSTKPNRSHVVTGREALILPALGRSEKDLTGGRSQRVTVEDSVCSVHASQGPLKPASKQLKSEVDIICSMALATLGDRHDLPWRSFRDDYTEIRRRIARVVPGCAGYDEKVDQPGGFVLPHPPRDSRTFPTEKDRAIFTVSPTEVLHVPEGRLLLQTMRSHDQFNTTIYGLDDRYRGIKNGRRVVFVNPDDIVALGLEDGQMVDIVSEWQDGTERMAPKFRVVSYDTPRGCTGAYYPEANALVPLDSKAEGSNQPAFKSVVVRLEPHAAELPAVGRAEVEEPEASEEGRGDEEKRHVEPDHLS</sequence>
<comment type="caution">
    <text evidence="13">The sequence shown here is derived from an EMBL/GenBank/DDBJ whole genome shotgun (WGS) entry which is preliminary data.</text>
</comment>
<keyword evidence="6" id="KW-0479">Metal-binding</keyword>
<feature type="region of interest" description="Disordered" evidence="10">
    <location>
        <begin position="762"/>
        <end position="794"/>
    </location>
</feature>
<keyword evidence="8" id="KW-0408">Iron</keyword>
<name>A0A7W3J2H2_9ACTN</name>
<dbReference type="InterPro" id="IPR041953">
    <property type="entry name" value="YdeP_MopB"/>
</dbReference>
<dbReference type="InterPro" id="IPR037951">
    <property type="entry name" value="MopB_CT_YdeP"/>
</dbReference>
<protein>
    <submittedName>
        <fullName evidence="13">Formate dehydrogenase major subunit</fullName>
        <ecNumber evidence="13">1.17.1.9</ecNumber>
    </submittedName>
</protein>
<dbReference type="EMBL" id="JACGXA010000001">
    <property type="protein sequence ID" value="MBA8805098.1"/>
    <property type="molecule type" value="Genomic_DNA"/>
</dbReference>
<dbReference type="Pfam" id="PF01568">
    <property type="entry name" value="Molydop_binding"/>
    <property type="match status" value="1"/>
</dbReference>
<dbReference type="InterPro" id="IPR006656">
    <property type="entry name" value="Mopterin_OxRdtase"/>
</dbReference>
<keyword evidence="7 13" id="KW-0560">Oxidoreductase</keyword>
<feature type="domain" description="Molybdopterin oxidoreductase" evidence="11">
    <location>
        <begin position="122"/>
        <end position="492"/>
    </location>
</feature>
<evidence type="ECO:0000256" key="6">
    <source>
        <dbReference type="ARBA" id="ARBA00022723"/>
    </source>
</evidence>
<dbReference type="SUPFAM" id="SSF50692">
    <property type="entry name" value="ADC-like"/>
    <property type="match status" value="1"/>
</dbReference>
<evidence type="ECO:0000256" key="3">
    <source>
        <dbReference type="ARBA" id="ARBA00010312"/>
    </source>
</evidence>
<dbReference type="GO" id="GO:0008863">
    <property type="term" value="F:formate dehydrogenase (NAD+) activity"/>
    <property type="evidence" value="ECO:0007669"/>
    <property type="project" value="UniProtKB-EC"/>
</dbReference>
<dbReference type="PANTHER" id="PTHR43105:SF4">
    <property type="entry name" value="PROTEIN YDEP"/>
    <property type="match status" value="1"/>
</dbReference>
<dbReference type="GO" id="GO:0051539">
    <property type="term" value="F:4 iron, 4 sulfur cluster binding"/>
    <property type="evidence" value="ECO:0007669"/>
    <property type="project" value="UniProtKB-KW"/>
</dbReference>
<dbReference type="CDD" id="cd02767">
    <property type="entry name" value="MopB_ydeP"/>
    <property type="match status" value="1"/>
</dbReference>
<comment type="cofactor">
    <cofactor evidence="2">
        <name>[4Fe-4S] cluster</name>
        <dbReference type="ChEBI" id="CHEBI:49883"/>
    </cofactor>
</comment>
<comment type="similarity">
    <text evidence="3">Belongs to the prokaryotic molybdopterin-containing oxidoreductase family.</text>
</comment>
<keyword evidence="14" id="KW-1185">Reference proteome</keyword>
<dbReference type="NCBIfam" id="TIGR01701">
    <property type="entry name" value="Fdhalpha-like"/>
    <property type="match status" value="1"/>
</dbReference>
<evidence type="ECO:0000256" key="8">
    <source>
        <dbReference type="ARBA" id="ARBA00023004"/>
    </source>
</evidence>
<evidence type="ECO:0000259" key="12">
    <source>
        <dbReference type="Pfam" id="PF01568"/>
    </source>
</evidence>
<dbReference type="Gene3D" id="3.40.228.10">
    <property type="entry name" value="Dimethylsulfoxide Reductase, domain 2"/>
    <property type="match status" value="1"/>
</dbReference>
<evidence type="ECO:0000256" key="2">
    <source>
        <dbReference type="ARBA" id="ARBA00001966"/>
    </source>
</evidence>
<dbReference type="InterPro" id="IPR006657">
    <property type="entry name" value="MoPterin_dinucl-bd_dom"/>
</dbReference>
<keyword evidence="9" id="KW-0411">Iron-sulfur</keyword>
<reference evidence="13 14" key="1">
    <citation type="submission" date="2020-07" db="EMBL/GenBank/DDBJ databases">
        <title>Sequencing the genomes of 1000 actinobacteria strains.</title>
        <authorList>
            <person name="Klenk H.-P."/>
        </authorList>
    </citation>
    <scope>NUCLEOTIDE SEQUENCE [LARGE SCALE GENOMIC DNA]</scope>
    <source>
        <strain evidence="13 14">DSM 21349</strain>
    </source>
</reference>
<dbReference type="InterPro" id="IPR010046">
    <property type="entry name" value="Mopterin_OxRdtse_a_bac"/>
</dbReference>
<evidence type="ECO:0000259" key="11">
    <source>
        <dbReference type="Pfam" id="PF00384"/>
    </source>
</evidence>
<dbReference type="Gene3D" id="3.40.50.740">
    <property type="match status" value="1"/>
</dbReference>
<comment type="cofactor">
    <cofactor evidence="1">
        <name>Mo-bis(molybdopterin guanine dinucleotide)</name>
        <dbReference type="ChEBI" id="CHEBI:60539"/>
    </cofactor>
</comment>
<keyword evidence="4" id="KW-0004">4Fe-4S</keyword>
<organism evidence="13 14">
    <name type="scientific">Nocardioides ginsengisegetis</name>
    <dbReference type="NCBI Taxonomy" id="661491"/>
    <lineage>
        <taxon>Bacteria</taxon>
        <taxon>Bacillati</taxon>
        <taxon>Actinomycetota</taxon>
        <taxon>Actinomycetes</taxon>
        <taxon>Propionibacteriales</taxon>
        <taxon>Nocardioidaceae</taxon>
        <taxon>Nocardioides</taxon>
    </lineage>
</organism>
<feature type="domain" description="Molybdopterin dinucleotide-binding" evidence="12">
    <location>
        <begin position="644"/>
        <end position="751"/>
    </location>
</feature>
<feature type="compositionally biased region" description="Basic and acidic residues" evidence="10">
    <location>
        <begin position="777"/>
        <end position="794"/>
    </location>
</feature>
<dbReference type="Pfam" id="PF00384">
    <property type="entry name" value="Molybdopterin"/>
    <property type="match status" value="1"/>
</dbReference>
<dbReference type="InterPro" id="IPR009010">
    <property type="entry name" value="Asp_de-COase-like_dom_sf"/>
</dbReference>